<evidence type="ECO:0000313" key="2">
    <source>
        <dbReference type="Proteomes" id="UP000230758"/>
    </source>
</evidence>
<proteinExistence type="predicted"/>
<evidence type="ECO:0000313" key="1">
    <source>
        <dbReference type="EMBL" id="PJA33222.1"/>
    </source>
</evidence>
<comment type="caution">
    <text evidence="1">The sequence shown here is derived from an EMBL/GenBank/DDBJ whole genome shotgun (WGS) entry which is preliminary data.</text>
</comment>
<reference evidence="2" key="1">
    <citation type="submission" date="2017-09" db="EMBL/GenBank/DDBJ databases">
        <title>Depth-based differentiation of microbial function through sediment-hosted aquifers and enrichment of novel symbionts in the deep terrestrial subsurface.</title>
        <authorList>
            <person name="Probst A.J."/>
            <person name="Ladd B."/>
            <person name="Jarett J.K."/>
            <person name="Geller-Mcgrath D.E."/>
            <person name="Sieber C.M.K."/>
            <person name="Emerson J.B."/>
            <person name="Anantharaman K."/>
            <person name="Thomas B.C."/>
            <person name="Malmstrom R."/>
            <person name="Stieglmeier M."/>
            <person name="Klingl A."/>
            <person name="Woyke T."/>
            <person name="Ryan C.M."/>
            <person name="Banfield J.F."/>
        </authorList>
    </citation>
    <scope>NUCLEOTIDE SEQUENCE [LARGE SCALE GENOMIC DNA]</scope>
</reference>
<accession>A0A2M7WTA1</accession>
<name>A0A2M7WTA1_9BACT</name>
<dbReference type="Proteomes" id="UP000230758">
    <property type="component" value="Unassembled WGS sequence"/>
</dbReference>
<dbReference type="AlphaFoldDB" id="A0A2M7WTA1"/>
<gene>
    <name evidence="1" type="ORF">CO185_00095</name>
</gene>
<protein>
    <submittedName>
        <fullName evidence="1">Uncharacterized protein</fullName>
    </submittedName>
</protein>
<organism evidence="1 2">
    <name type="scientific">Candidatus Zambryskibacteria bacterium CG_4_9_14_3_um_filter_42_15</name>
    <dbReference type="NCBI Taxonomy" id="1975112"/>
    <lineage>
        <taxon>Bacteria</taxon>
        <taxon>Candidatus Zambryskiibacteriota</taxon>
    </lineage>
</organism>
<sequence length="118" mass="14091">MYRSVEMETKSLMGLKNLDRKQIIPKLKRVTRGTNFYLRFWDDGSVTIFYLDCNKLLFLLRRSLNISWKGETTLVGKLFLFKRTWVIKISKHDQSIFILAQELVDEFLNHFKVKCLIV</sequence>
<dbReference type="EMBL" id="PFXF01000002">
    <property type="protein sequence ID" value="PJA33222.1"/>
    <property type="molecule type" value="Genomic_DNA"/>
</dbReference>